<evidence type="ECO:0000313" key="1">
    <source>
        <dbReference type="EMBL" id="KYG32360.1"/>
    </source>
</evidence>
<keyword evidence="2" id="KW-1185">Reference proteome</keyword>
<organism evidence="1 2">
    <name type="scientific">Alkalihalobacillus trypoxylicola</name>
    <dbReference type="NCBI Taxonomy" id="519424"/>
    <lineage>
        <taxon>Bacteria</taxon>
        <taxon>Bacillati</taxon>
        <taxon>Bacillota</taxon>
        <taxon>Bacilli</taxon>
        <taxon>Bacillales</taxon>
        <taxon>Bacillaceae</taxon>
        <taxon>Alkalihalobacillus</taxon>
    </lineage>
</organism>
<gene>
    <name evidence="1" type="ORF">AZF04_06255</name>
</gene>
<dbReference type="RefSeq" id="WP_061948629.1">
    <property type="nucleotide sequence ID" value="NZ_LTAO01000012.1"/>
</dbReference>
<sequence>MSSHLLDQQHIRSALEKEVSALYRKLIASRYFTKGQLEMILSETDSMIVKKFPNHYLLASFIFLDEISQLSIESGRYEENERRFLHFYEASIESLLTYLKENKEDSTSVIDLTLDFFMKRVHQHDTPWSYLLKPLYLLLTSNEKEYIYKQIMKQSLPVAQLGPKTRLVLSYIYLDQNQTDEALTIIRSLTHLQAVDFLPHFELLKQQNQWRIMNKWFQSLFNLQAHYGSLQTLHDEMNMRIFTNPTDQKEIWDRWLQAPHFTRFEALTQFASEQQKNEIAHYLLPKLKERLFLSEALITYARILIDFEHYDEAAHFFMTYEKEPFRLQKDKVKLLDLLSKKRPDYAKAIYHQFAVRLIEKKTRAHYEQAVVYIQELKQLYEQTKSIENFQRYLFMLRQKYKTYRAFIEELKKIG</sequence>
<evidence type="ECO:0000313" key="2">
    <source>
        <dbReference type="Proteomes" id="UP000075806"/>
    </source>
</evidence>
<reference evidence="1" key="1">
    <citation type="submission" date="2016-02" db="EMBL/GenBank/DDBJ databases">
        <title>Genome sequence of Bacillus trypoxylicola KCTC 13244(T).</title>
        <authorList>
            <person name="Jeong H."/>
            <person name="Park S.-H."/>
            <person name="Choi S.-K."/>
        </authorList>
    </citation>
    <scope>NUCLEOTIDE SEQUENCE [LARGE SCALE GENOMIC DNA]</scope>
    <source>
        <strain evidence="1">KCTC 13244</strain>
    </source>
</reference>
<dbReference type="OrthoDB" id="2851848at2"/>
<dbReference type="AlphaFoldDB" id="A0A162EE17"/>
<protein>
    <submittedName>
        <fullName evidence="1">Uncharacterized protein</fullName>
    </submittedName>
</protein>
<dbReference type="EMBL" id="LTAO01000012">
    <property type="protein sequence ID" value="KYG32360.1"/>
    <property type="molecule type" value="Genomic_DNA"/>
</dbReference>
<proteinExistence type="predicted"/>
<dbReference type="STRING" id="519424.AZF04_06255"/>
<comment type="caution">
    <text evidence="1">The sequence shown here is derived from an EMBL/GenBank/DDBJ whole genome shotgun (WGS) entry which is preliminary data.</text>
</comment>
<name>A0A162EE17_9BACI</name>
<dbReference type="Proteomes" id="UP000075806">
    <property type="component" value="Unassembled WGS sequence"/>
</dbReference>
<accession>A0A162EE17</accession>